<evidence type="ECO:0000256" key="8">
    <source>
        <dbReference type="ARBA" id="ARBA00042704"/>
    </source>
</evidence>
<evidence type="ECO:0000256" key="5">
    <source>
        <dbReference type="ARBA" id="ARBA00039314"/>
    </source>
</evidence>
<reference evidence="14" key="1">
    <citation type="submission" date="2018-07" db="EMBL/GenBank/DDBJ databases">
        <authorList>
            <person name="Safronova V.I."/>
            <person name="Chirak E.R."/>
            <person name="Sazanova A.L."/>
        </authorList>
    </citation>
    <scope>NUCLEOTIDE SEQUENCE [LARGE SCALE GENOMIC DNA]</scope>
    <source>
        <strain evidence="14">RCAM04685</strain>
    </source>
</reference>
<evidence type="ECO:0000256" key="10">
    <source>
        <dbReference type="ARBA" id="ARBA00047409"/>
    </source>
</evidence>
<evidence type="ECO:0000256" key="7">
    <source>
        <dbReference type="ARBA" id="ARBA00042645"/>
    </source>
</evidence>
<organism evidence="13 14">
    <name type="scientific">Bosea caraganae</name>
    <dbReference type="NCBI Taxonomy" id="2763117"/>
    <lineage>
        <taxon>Bacteria</taxon>
        <taxon>Pseudomonadati</taxon>
        <taxon>Pseudomonadota</taxon>
        <taxon>Alphaproteobacteria</taxon>
        <taxon>Hyphomicrobiales</taxon>
        <taxon>Boseaceae</taxon>
        <taxon>Bosea</taxon>
    </lineage>
</organism>
<protein>
    <recommendedName>
        <fullName evidence="5">Palmitoyl-protein thioesterase ABHD10, mitochondrial</fullName>
        <ecNumber evidence="4">3.1.1.93</ecNumber>
        <ecNumber evidence="1">3.1.2.22</ecNumber>
    </recommendedName>
    <alternativeName>
        <fullName evidence="7">Acyl-protein thioesterase ABHD10</fullName>
    </alternativeName>
    <alternativeName>
        <fullName evidence="8">Alpha/beta hydrolase domain-containing protein 10</fullName>
    </alternativeName>
    <alternativeName>
        <fullName evidence="6">Mycophenolic acid acyl-glucuronide esterase, mitochondrial</fullName>
    </alternativeName>
</protein>
<dbReference type="EC" id="3.1.2.22" evidence="1"/>
<comment type="catalytic activity">
    <reaction evidence="11">
        <text>mycophenolic acid O-acyl-beta-D-glucuronide + H2O = mycophenolate + D-glucuronate + H(+)</text>
        <dbReference type="Rhea" id="RHEA:34179"/>
        <dbReference type="ChEBI" id="CHEBI:15377"/>
        <dbReference type="ChEBI" id="CHEBI:15378"/>
        <dbReference type="ChEBI" id="CHEBI:58720"/>
        <dbReference type="ChEBI" id="CHEBI:62932"/>
        <dbReference type="ChEBI" id="CHEBI:66982"/>
        <dbReference type="EC" id="3.1.1.93"/>
    </reaction>
    <physiologicalReaction direction="left-to-right" evidence="11">
        <dbReference type="Rhea" id="RHEA:34180"/>
    </physiologicalReaction>
</comment>
<dbReference type="PANTHER" id="PTHR16138">
    <property type="entry name" value="MYCOPHENOLIC ACID ACYL-GLUCURONIDE ESTERASE, MITOCHONDRIAL"/>
    <property type="match status" value="1"/>
</dbReference>
<keyword evidence="3" id="KW-0809">Transit peptide</keyword>
<dbReference type="InterPro" id="IPR000073">
    <property type="entry name" value="AB_hydrolase_1"/>
</dbReference>
<evidence type="ECO:0000256" key="6">
    <source>
        <dbReference type="ARBA" id="ARBA00041520"/>
    </source>
</evidence>
<keyword evidence="2 13" id="KW-0378">Hydrolase</keyword>
<evidence type="ECO:0000256" key="2">
    <source>
        <dbReference type="ARBA" id="ARBA00022801"/>
    </source>
</evidence>
<dbReference type="AlphaFoldDB" id="A0A370L425"/>
<evidence type="ECO:0000313" key="14">
    <source>
        <dbReference type="Proteomes" id="UP000255207"/>
    </source>
</evidence>
<evidence type="ECO:0000256" key="4">
    <source>
        <dbReference type="ARBA" id="ARBA00039132"/>
    </source>
</evidence>
<dbReference type="GO" id="GO:0102390">
    <property type="term" value="F:mycophenolic acid acyl-glucuronide esterase activity"/>
    <property type="evidence" value="ECO:0007669"/>
    <property type="project" value="UniProtKB-EC"/>
</dbReference>
<dbReference type="SUPFAM" id="SSF53474">
    <property type="entry name" value="alpha/beta-Hydrolases"/>
    <property type="match status" value="1"/>
</dbReference>
<name>A0A370L425_9HYPH</name>
<evidence type="ECO:0000259" key="12">
    <source>
        <dbReference type="Pfam" id="PF12697"/>
    </source>
</evidence>
<sequence>MRAWLEGHAHRYKIILRFGPPIQAPQYDHVHAAPAAYNCSATRIRHRRFEVQQPAPQWLEVGQGEERRRIAHLYQDGTGAPVVWLGGFVSDMRATKAEALASWAGAAGRSFLRFDYAGHGESSADFARWTISHWLEDALAVIAARCKSRPILVGSSMGGWLALLAARKLQGTALAPSGMVLIAPAVDFTEELMWARMPEDIRNTIMSEGAWLRQSAYSPDPTPITRKLIEDGRRHLMFGGEIRTGCPVHILQGMKDPDVPWQQAVKLVEHLSGDPVVLTLIKDGDHRLSTPSDLARLQAAIAGMAA</sequence>
<evidence type="ECO:0000256" key="9">
    <source>
        <dbReference type="ARBA" id="ARBA00046047"/>
    </source>
</evidence>
<evidence type="ECO:0000256" key="11">
    <source>
        <dbReference type="ARBA" id="ARBA00047972"/>
    </source>
</evidence>
<dbReference type="OrthoDB" id="9813296at2"/>
<keyword evidence="14" id="KW-1185">Reference proteome</keyword>
<dbReference type="EMBL" id="QQTP01000008">
    <property type="protein sequence ID" value="RDJ23579.1"/>
    <property type="molecule type" value="Genomic_DNA"/>
</dbReference>
<evidence type="ECO:0000256" key="1">
    <source>
        <dbReference type="ARBA" id="ARBA00012423"/>
    </source>
</evidence>
<dbReference type="GO" id="GO:0008474">
    <property type="term" value="F:palmitoyl-(protein) hydrolase activity"/>
    <property type="evidence" value="ECO:0007669"/>
    <property type="project" value="UniProtKB-EC"/>
</dbReference>
<accession>A0A370L425</accession>
<proteinExistence type="predicted"/>
<dbReference type="EC" id="3.1.1.93" evidence="4"/>
<dbReference type="Proteomes" id="UP000255207">
    <property type="component" value="Unassembled WGS sequence"/>
</dbReference>
<dbReference type="InterPro" id="IPR029058">
    <property type="entry name" value="AB_hydrolase_fold"/>
</dbReference>
<comment type="function">
    <text evidence="9">Acts as an acyl-protein thioesterase that hydrolyzes fatty acids from acylated residues in proteins. Regulates the mitochondrial S-depalmitoylation of the nucleophilic active site residue of peroxiredoxin-5/PRDX5, a key antioxidant protein, therefore modulating mitochondrial antioxidant ability. Also catalyzes the deglucuronidation of mycophenolic acid acyl-glucuronide, an active metabolite of the immunosuppressant drug mycophenolate.</text>
</comment>
<feature type="domain" description="AB hydrolase-1" evidence="12">
    <location>
        <begin position="102"/>
        <end position="293"/>
    </location>
</feature>
<dbReference type="Pfam" id="PF12697">
    <property type="entry name" value="Abhydrolase_6"/>
    <property type="match status" value="1"/>
</dbReference>
<comment type="catalytic activity">
    <reaction evidence="10">
        <text>S-hexadecanoyl-L-cysteinyl-[protein] + H2O = L-cysteinyl-[protein] + hexadecanoate + H(+)</text>
        <dbReference type="Rhea" id="RHEA:19233"/>
        <dbReference type="Rhea" id="RHEA-COMP:10131"/>
        <dbReference type="Rhea" id="RHEA-COMP:11032"/>
        <dbReference type="ChEBI" id="CHEBI:7896"/>
        <dbReference type="ChEBI" id="CHEBI:15377"/>
        <dbReference type="ChEBI" id="CHEBI:15378"/>
        <dbReference type="ChEBI" id="CHEBI:29950"/>
        <dbReference type="ChEBI" id="CHEBI:74151"/>
        <dbReference type="EC" id="3.1.2.22"/>
    </reaction>
    <physiologicalReaction direction="left-to-right" evidence="10">
        <dbReference type="Rhea" id="RHEA:19234"/>
    </physiologicalReaction>
</comment>
<dbReference type="InterPro" id="IPR052382">
    <property type="entry name" value="ABHD10_acyl-thioesterase"/>
</dbReference>
<dbReference type="Gene3D" id="3.40.50.1820">
    <property type="entry name" value="alpha/beta hydrolase"/>
    <property type="match status" value="1"/>
</dbReference>
<dbReference type="PANTHER" id="PTHR16138:SF7">
    <property type="entry name" value="PALMITOYL-PROTEIN THIOESTERASE ABHD10, MITOCHONDRIAL"/>
    <property type="match status" value="1"/>
</dbReference>
<comment type="caution">
    <text evidence="13">The sequence shown here is derived from an EMBL/GenBank/DDBJ whole genome shotgun (WGS) entry which is preliminary data.</text>
</comment>
<gene>
    <name evidence="13" type="ORF">DWE98_15580</name>
</gene>
<evidence type="ECO:0000256" key="3">
    <source>
        <dbReference type="ARBA" id="ARBA00022946"/>
    </source>
</evidence>
<evidence type="ECO:0000313" key="13">
    <source>
        <dbReference type="EMBL" id="RDJ23579.1"/>
    </source>
</evidence>